<organism evidence="1 2">
    <name type="scientific">Hevea brasiliensis</name>
    <name type="common">Para rubber tree</name>
    <name type="synonym">Siphonia brasiliensis</name>
    <dbReference type="NCBI Taxonomy" id="3981"/>
    <lineage>
        <taxon>Eukaryota</taxon>
        <taxon>Viridiplantae</taxon>
        <taxon>Streptophyta</taxon>
        <taxon>Embryophyta</taxon>
        <taxon>Tracheophyta</taxon>
        <taxon>Spermatophyta</taxon>
        <taxon>Magnoliopsida</taxon>
        <taxon>eudicotyledons</taxon>
        <taxon>Gunneridae</taxon>
        <taxon>Pentapetalae</taxon>
        <taxon>rosids</taxon>
        <taxon>fabids</taxon>
        <taxon>Malpighiales</taxon>
        <taxon>Euphorbiaceae</taxon>
        <taxon>Crotonoideae</taxon>
        <taxon>Micrandreae</taxon>
        <taxon>Hevea</taxon>
    </lineage>
</organism>
<evidence type="ECO:0000313" key="1">
    <source>
        <dbReference type="EMBL" id="KAJ9152708.1"/>
    </source>
</evidence>
<accession>A0ABQ9KW05</accession>
<dbReference type="Proteomes" id="UP001174677">
    <property type="component" value="Chromosome 15"/>
</dbReference>
<reference evidence="1 2" key="1">
    <citation type="journal article" date="2023" name="Plant Biotechnol. J.">
        <title>Chromosome-level wild Hevea brasiliensis genome provides new tools for genomic-assisted breeding and valuable loci to elevate rubber yield.</title>
        <authorList>
            <person name="Cheng H."/>
            <person name="Song X."/>
            <person name="Hu Y."/>
            <person name="Wu T."/>
            <person name="Yang Q."/>
            <person name="An Z."/>
            <person name="Feng S."/>
            <person name="Deng Z."/>
            <person name="Wu W."/>
            <person name="Zeng X."/>
            <person name="Tu M."/>
            <person name="Wang X."/>
            <person name="Huang H."/>
        </authorList>
    </citation>
    <scope>NUCLEOTIDE SEQUENCE [LARGE SCALE GENOMIC DNA]</scope>
    <source>
        <strain evidence="1">MT/VB/25A 57/8</strain>
    </source>
</reference>
<keyword evidence="2" id="KW-1185">Reference proteome</keyword>
<dbReference type="PANTHER" id="PTHR36030:SF1">
    <property type="entry name" value="CALMODULIN-BINDING DOMAIN-CONTAINING PROTEIN"/>
    <property type="match status" value="1"/>
</dbReference>
<comment type="caution">
    <text evidence="1">The sequence shown here is derived from an EMBL/GenBank/DDBJ whole genome shotgun (WGS) entry which is preliminary data.</text>
</comment>
<dbReference type="PANTHER" id="PTHR36030">
    <property type="entry name" value="CALMODULIN-BINDING DOMAIN-CONTAINING PROTEIN"/>
    <property type="match status" value="1"/>
</dbReference>
<proteinExistence type="predicted"/>
<gene>
    <name evidence="1" type="ORF">P3X46_026243</name>
</gene>
<protein>
    <submittedName>
        <fullName evidence="1">Uncharacterized protein</fullName>
    </submittedName>
</protein>
<dbReference type="EMBL" id="JARPOI010000015">
    <property type="protein sequence ID" value="KAJ9152708.1"/>
    <property type="molecule type" value="Genomic_DNA"/>
</dbReference>
<evidence type="ECO:0000313" key="2">
    <source>
        <dbReference type="Proteomes" id="UP001174677"/>
    </source>
</evidence>
<name>A0ABQ9KW05_HEVBR</name>
<sequence>MESNSKRSGFMKGELMPFYRSPKPSSSNLQYTCIVIKPSQSSPSAPSVGFLVHQEYIIAPPKQNKGYTYGVPGDESVDMKAASYISSVQERFKLEQSNSERIKHDDFQ</sequence>